<name>A0A9Q1QUH1_9SOLA</name>
<sequence length="71" mass="8064">MGRSLMCGLRGYTLCDAKHNECPILNTRLCTNYSRLQEPPFANLCCKSLKDAQLEQIIIQVSIDVFSQKRS</sequence>
<evidence type="ECO:0000313" key="2">
    <source>
        <dbReference type="Proteomes" id="UP001152561"/>
    </source>
</evidence>
<organism evidence="1 2">
    <name type="scientific">Anisodus acutangulus</name>
    <dbReference type="NCBI Taxonomy" id="402998"/>
    <lineage>
        <taxon>Eukaryota</taxon>
        <taxon>Viridiplantae</taxon>
        <taxon>Streptophyta</taxon>
        <taxon>Embryophyta</taxon>
        <taxon>Tracheophyta</taxon>
        <taxon>Spermatophyta</taxon>
        <taxon>Magnoliopsida</taxon>
        <taxon>eudicotyledons</taxon>
        <taxon>Gunneridae</taxon>
        <taxon>Pentapetalae</taxon>
        <taxon>asterids</taxon>
        <taxon>lamiids</taxon>
        <taxon>Solanales</taxon>
        <taxon>Solanaceae</taxon>
        <taxon>Solanoideae</taxon>
        <taxon>Hyoscyameae</taxon>
        <taxon>Anisodus</taxon>
    </lineage>
</organism>
<reference evidence="2" key="1">
    <citation type="journal article" date="2023" name="Proc. Natl. Acad. Sci. U.S.A.">
        <title>Genomic and structural basis for evolution of tropane alkaloid biosynthesis.</title>
        <authorList>
            <person name="Wanga Y.-J."/>
            <person name="Taina T."/>
            <person name="Yua J.-Y."/>
            <person name="Lia J."/>
            <person name="Xua B."/>
            <person name="Chenc J."/>
            <person name="D'Auriad J.C."/>
            <person name="Huanga J.-P."/>
            <person name="Huanga S.-X."/>
        </authorList>
    </citation>
    <scope>NUCLEOTIDE SEQUENCE [LARGE SCALE GENOMIC DNA]</scope>
    <source>
        <strain evidence="2">cv. KIB-2019</strain>
    </source>
</reference>
<evidence type="ECO:0000313" key="1">
    <source>
        <dbReference type="EMBL" id="KAJ8526701.1"/>
    </source>
</evidence>
<keyword evidence="2" id="KW-1185">Reference proteome</keyword>
<gene>
    <name evidence="1" type="ORF">K7X08_029178</name>
</gene>
<proteinExistence type="predicted"/>
<dbReference type="AlphaFoldDB" id="A0A9Q1QUH1"/>
<comment type="caution">
    <text evidence="1">The sequence shown here is derived from an EMBL/GenBank/DDBJ whole genome shotgun (WGS) entry which is preliminary data.</text>
</comment>
<protein>
    <submittedName>
        <fullName evidence="1">Uncharacterized protein</fullName>
    </submittedName>
</protein>
<dbReference type="Proteomes" id="UP001152561">
    <property type="component" value="Unassembled WGS sequence"/>
</dbReference>
<accession>A0A9Q1QUH1</accession>
<dbReference type="EMBL" id="JAJAGQ010000024">
    <property type="protein sequence ID" value="KAJ8526701.1"/>
    <property type="molecule type" value="Genomic_DNA"/>
</dbReference>